<dbReference type="EMBL" id="ACBZ01000033">
    <property type="protein sequence ID" value="EEG50247.1"/>
    <property type="molecule type" value="Genomic_DNA"/>
</dbReference>
<comment type="caution">
    <text evidence="4">The sequence shown here is derived from an EMBL/GenBank/DDBJ whole genome shotgun (WGS) entry which is preliminary data.</text>
</comment>
<dbReference type="PANTHER" id="PTHR34512:SF30">
    <property type="entry name" value="OUTER MEMBRANE PROTEIN ASSEMBLY FACTOR BAMB"/>
    <property type="match status" value="1"/>
</dbReference>
<evidence type="ECO:0000313" key="5">
    <source>
        <dbReference type="Proteomes" id="UP000003100"/>
    </source>
</evidence>
<dbReference type="PANTHER" id="PTHR34512">
    <property type="entry name" value="CELL SURFACE PROTEIN"/>
    <property type="match status" value="1"/>
</dbReference>
<organism evidence="4 5">
    <name type="scientific">Blautia hydrogenotrophica (strain DSM 10507 / JCM 14656 / S5a33)</name>
    <name type="common">Ruminococcus hydrogenotrophicus</name>
    <dbReference type="NCBI Taxonomy" id="476272"/>
    <lineage>
        <taxon>Bacteria</taxon>
        <taxon>Bacillati</taxon>
        <taxon>Bacillota</taxon>
        <taxon>Clostridia</taxon>
        <taxon>Lachnospirales</taxon>
        <taxon>Lachnospiraceae</taxon>
        <taxon>Blautia</taxon>
    </lineage>
</organism>
<dbReference type="HOGENOM" id="CLU_350082_0_0_9"/>
<feature type="non-terminal residue" evidence="4">
    <location>
        <position position="805"/>
    </location>
</feature>
<dbReference type="InterPro" id="IPR036116">
    <property type="entry name" value="FN3_sf"/>
</dbReference>
<sequence length="805" mass="87784">MHRRLTAVWMAAVLGITSCPLPAAAAMLPENANFEEEAQEEESFESFGYEEGFQTEADAGFLPEELEDNEWTRYQNSAENNGIVSAKLPLAEDNSVMKWATRMSSGYTNSFTPPLILGGDLYVQKGSKILRLSKEDGSVIQESEPLEGNAGYGLNPLTYAEGLIFAAIGNGQIQAVNASTLESVWVSEPLGGQTISPIAYADGYVYTGTWNSETDDGVYFCLSIDDQEPEQKIEVKKPVWTVTHKGGFYWAGAYVEEGTDGNDYVIFGSDDGEENGAVLYSVCTQTGEVVSQAEGFQGDIRSSIVYDQGKVYFVTKGGYLYRASLENGQLDQVIGYDLGGMATATPVVYNDRIYVGVCGQGNQFDPESGHSMAVLEDSEEGIALAYEAEVPGYPQAAALLSDAYVQEDYDGDGVPDQRVYLYFTYNAGPGGVYCLSDEPGQTEGEAKSVFTPPVGKRQFCISPLCVDSDGTIYYKNDSGYLMAIQSAGAYLENVAVSADVGEVQWSEAFDSGTKEYFLTADQAASQLTFTIDCPQGQSATVDGEACDGTYVMELGDEKEGQIEIEVTDGENSASYVFHVVLQENKPEAVKAVEAKIDEIGSVTVDSEGKIADARKAYEALTEAEKSLVKNYENLLEAEEQLKVLKEEREAFVSGRPEVKAEAVSYNSIKLTWEPYENAKSYYVYRKVKGGSFKKIAWVQDLSDLSYTDKTAVTGTVYYYTVKAASKKWGEPVYSKYVTDLTAKAVLEKPSIGKAQTWGYNGIKVTWDEVAGADGYRLYYKTGNSAWKYATQTTGTSYTHTGVITG</sequence>
<reference evidence="4 5" key="2">
    <citation type="submission" date="2009-02" db="EMBL/GenBank/DDBJ databases">
        <title>Draft genome sequence of Blautia hydrogenotrophica DSM 10507 (Ruminococcus hydrogenotrophicus DSM 10507).</title>
        <authorList>
            <person name="Sudarsanam P."/>
            <person name="Ley R."/>
            <person name="Guruge J."/>
            <person name="Turnbaugh P.J."/>
            <person name="Mahowald M."/>
            <person name="Liep D."/>
            <person name="Gordon J."/>
        </authorList>
    </citation>
    <scope>NUCLEOTIDE SEQUENCE [LARGE SCALE GENOMIC DNA]</scope>
    <source>
        <strain evidence="5">DSM 10507 / JCM 14656 / S5a33</strain>
    </source>
</reference>
<gene>
    <name evidence="4" type="ORF">RUMHYD_00807</name>
</gene>
<dbReference type="PROSITE" id="PS51257">
    <property type="entry name" value="PROKAR_LIPOPROTEIN"/>
    <property type="match status" value="1"/>
</dbReference>
<dbReference type="RefSeq" id="WP_005946304.1">
    <property type="nucleotide sequence ID" value="NZ_GG657679.1"/>
</dbReference>
<dbReference type="Gene3D" id="2.40.128.630">
    <property type="match status" value="1"/>
</dbReference>
<feature type="chain" id="PRO_5002896780" description="Fibronectin type-III domain-containing protein" evidence="2">
    <location>
        <begin position="26"/>
        <end position="805"/>
    </location>
</feature>
<feature type="signal peptide" evidence="2">
    <location>
        <begin position="1"/>
        <end position="25"/>
    </location>
</feature>
<keyword evidence="1" id="KW-0175">Coiled coil</keyword>
<keyword evidence="5" id="KW-1185">Reference proteome</keyword>
<name>C0CIZ0_BLAHS</name>
<dbReference type="CDD" id="cd00063">
    <property type="entry name" value="FN3"/>
    <property type="match status" value="1"/>
</dbReference>
<keyword evidence="2" id="KW-0732">Signal</keyword>
<evidence type="ECO:0000313" key="4">
    <source>
        <dbReference type="EMBL" id="EEG50247.1"/>
    </source>
</evidence>
<evidence type="ECO:0000259" key="3">
    <source>
        <dbReference type="PROSITE" id="PS50853"/>
    </source>
</evidence>
<protein>
    <recommendedName>
        <fullName evidence="3">Fibronectin type-III domain-containing protein</fullName>
    </recommendedName>
</protein>
<dbReference type="eggNOG" id="COG1520">
    <property type="taxonomic scope" value="Bacteria"/>
</dbReference>
<dbReference type="AlphaFoldDB" id="C0CIZ0"/>
<dbReference type="InterPro" id="IPR003961">
    <property type="entry name" value="FN3_dom"/>
</dbReference>
<dbReference type="Gene3D" id="2.130.10.10">
    <property type="entry name" value="YVTN repeat-like/Quinoprotein amine dehydrogenase"/>
    <property type="match status" value="1"/>
</dbReference>
<dbReference type="eggNOG" id="COG5492">
    <property type="taxonomic scope" value="Bacteria"/>
</dbReference>
<feature type="coiled-coil region" evidence="1">
    <location>
        <begin position="617"/>
        <end position="648"/>
    </location>
</feature>
<dbReference type="SUPFAM" id="SSF50998">
    <property type="entry name" value="Quinoprotein alcohol dehydrogenase-like"/>
    <property type="match status" value="1"/>
</dbReference>
<dbReference type="PROSITE" id="PS50853">
    <property type="entry name" value="FN3"/>
    <property type="match status" value="1"/>
</dbReference>
<proteinExistence type="predicted"/>
<reference evidence="4 5" key="1">
    <citation type="submission" date="2009-01" db="EMBL/GenBank/DDBJ databases">
        <authorList>
            <person name="Fulton L."/>
            <person name="Clifton S."/>
            <person name="Fulton B."/>
            <person name="Xu J."/>
            <person name="Minx P."/>
            <person name="Pepin K.H."/>
            <person name="Johnson M."/>
            <person name="Bhonagiri V."/>
            <person name="Nash W.E."/>
            <person name="Mardis E.R."/>
            <person name="Wilson R.K."/>
        </authorList>
    </citation>
    <scope>NUCLEOTIDE SEQUENCE [LARGE SCALE GENOMIC DNA]</scope>
    <source>
        <strain evidence="5">DSM 10507 / JCM 14656 / S5a33</strain>
    </source>
</reference>
<feature type="domain" description="Fibronectin type-III" evidence="3">
    <location>
        <begin position="652"/>
        <end position="744"/>
    </location>
</feature>
<dbReference type="Gene3D" id="2.60.40.10">
    <property type="entry name" value="Immunoglobulins"/>
    <property type="match status" value="2"/>
</dbReference>
<dbReference type="SUPFAM" id="SSF49265">
    <property type="entry name" value="Fibronectin type III"/>
    <property type="match status" value="1"/>
</dbReference>
<dbReference type="InterPro" id="IPR013783">
    <property type="entry name" value="Ig-like_fold"/>
</dbReference>
<dbReference type="InterPro" id="IPR015943">
    <property type="entry name" value="WD40/YVTN_repeat-like_dom_sf"/>
</dbReference>
<dbReference type="InterPro" id="IPR011047">
    <property type="entry name" value="Quinoprotein_ADH-like_sf"/>
</dbReference>
<accession>C0CIZ0</accession>
<dbReference type="Proteomes" id="UP000003100">
    <property type="component" value="Unassembled WGS sequence"/>
</dbReference>
<evidence type="ECO:0000256" key="1">
    <source>
        <dbReference type="SAM" id="Coils"/>
    </source>
</evidence>
<evidence type="ECO:0000256" key="2">
    <source>
        <dbReference type="SAM" id="SignalP"/>
    </source>
</evidence>